<accession>A0AAJ2BF81</accession>
<organism evidence="3 4">
    <name type="scientific">Agrobacterium larrymoorei</name>
    <dbReference type="NCBI Taxonomy" id="160699"/>
    <lineage>
        <taxon>Bacteria</taxon>
        <taxon>Pseudomonadati</taxon>
        <taxon>Pseudomonadota</taxon>
        <taxon>Alphaproteobacteria</taxon>
        <taxon>Hyphomicrobiales</taxon>
        <taxon>Rhizobiaceae</taxon>
        <taxon>Rhizobium/Agrobacterium group</taxon>
        <taxon>Agrobacterium</taxon>
    </lineage>
</organism>
<dbReference type="Pfam" id="PF10907">
    <property type="entry name" value="DUF2749"/>
    <property type="match status" value="1"/>
</dbReference>
<protein>
    <submittedName>
        <fullName evidence="3">Ti type entry exclusion protein TrbK</fullName>
    </submittedName>
</protein>
<evidence type="ECO:0000313" key="4">
    <source>
        <dbReference type="Proteomes" id="UP001255601"/>
    </source>
</evidence>
<dbReference type="RefSeq" id="WP_309770666.1">
    <property type="nucleotide sequence ID" value="NZ_JAVIZC010000002.1"/>
</dbReference>
<evidence type="ECO:0000313" key="3">
    <source>
        <dbReference type="EMBL" id="MDR6101749.1"/>
    </source>
</evidence>
<dbReference type="EMBL" id="JAVIZC010000002">
    <property type="protein sequence ID" value="MDR6101749.1"/>
    <property type="molecule type" value="Genomic_DNA"/>
</dbReference>
<feature type="compositionally biased region" description="Basic and acidic residues" evidence="1">
    <location>
        <begin position="49"/>
        <end position="77"/>
    </location>
</feature>
<proteinExistence type="predicted"/>
<evidence type="ECO:0000259" key="2">
    <source>
        <dbReference type="Pfam" id="PF10907"/>
    </source>
</evidence>
<name>A0AAJ2BF81_9HYPH</name>
<dbReference type="PROSITE" id="PS51257">
    <property type="entry name" value="PROKAR_LIPOPROTEIN"/>
    <property type="match status" value="1"/>
</dbReference>
<dbReference type="NCBIfam" id="TIGR04361">
    <property type="entry name" value="TrbK_Ti"/>
    <property type="match status" value="1"/>
</dbReference>
<feature type="region of interest" description="Disordered" evidence="1">
    <location>
        <begin position="32"/>
        <end position="77"/>
    </location>
</feature>
<feature type="compositionally biased region" description="Polar residues" evidence="1">
    <location>
        <begin position="32"/>
        <end position="46"/>
    </location>
</feature>
<sequence length="77" mass="8404">MSPRLILIFAFVAVVSAVGACVITWIIVQPQATPTSGSGTAAINSSADEEQRRHRDQFFGGNSDRDIRGGQEMKPRW</sequence>
<dbReference type="InterPro" id="IPR024475">
    <property type="entry name" value="TrbJ/K_C"/>
</dbReference>
<dbReference type="AlphaFoldDB" id="A0AAJ2BF81"/>
<dbReference type="Proteomes" id="UP001255601">
    <property type="component" value="Unassembled WGS sequence"/>
</dbReference>
<dbReference type="InterPro" id="IPR020065">
    <property type="entry name" value="Conjugal_tfr_protein_TrbK"/>
</dbReference>
<gene>
    <name evidence="3" type="ORF">QE369_001946</name>
</gene>
<feature type="domain" description="Type IV conjugative transfer protein TrbJ/K C-terminal" evidence="2">
    <location>
        <begin position="1"/>
        <end position="77"/>
    </location>
</feature>
<evidence type="ECO:0000256" key="1">
    <source>
        <dbReference type="SAM" id="MobiDB-lite"/>
    </source>
</evidence>
<reference evidence="3" key="1">
    <citation type="submission" date="2023-08" db="EMBL/GenBank/DDBJ databases">
        <title>Functional and genomic diversity of the sorghum phyllosphere microbiome.</title>
        <authorList>
            <person name="Shade A."/>
        </authorList>
    </citation>
    <scope>NUCLEOTIDE SEQUENCE</scope>
    <source>
        <strain evidence="3">SORGH_AS_0974</strain>
    </source>
</reference>
<comment type="caution">
    <text evidence="3">The sequence shown here is derived from an EMBL/GenBank/DDBJ whole genome shotgun (WGS) entry which is preliminary data.</text>
</comment>